<gene>
    <name evidence="1" type="ORF">CAEBREN_17979</name>
</gene>
<dbReference type="Proteomes" id="UP000008068">
    <property type="component" value="Unassembled WGS sequence"/>
</dbReference>
<reference evidence="2" key="1">
    <citation type="submission" date="2011-07" db="EMBL/GenBank/DDBJ databases">
        <authorList>
            <consortium name="Caenorhabditis brenneri Sequencing and Analysis Consortium"/>
            <person name="Wilson R.K."/>
        </authorList>
    </citation>
    <scope>NUCLEOTIDE SEQUENCE [LARGE SCALE GENOMIC DNA]</scope>
    <source>
        <strain evidence="2">PB2801</strain>
    </source>
</reference>
<evidence type="ECO:0000313" key="1">
    <source>
        <dbReference type="EMBL" id="EGT42093.1"/>
    </source>
</evidence>
<evidence type="ECO:0000313" key="2">
    <source>
        <dbReference type="Proteomes" id="UP000008068"/>
    </source>
</evidence>
<proteinExistence type="predicted"/>
<sequence length="14" mass="1611">MYTHPNIISLSYTA</sequence>
<accession>G0MR24</accession>
<dbReference type="EMBL" id="GL379808">
    <property type="protein sequence ID" value="EGT42093.1"/>
    <property type="molecule type" value="Genomic_DNA"/>
</dbReference>
<keyword evidence="2" id="KW-1185">Reference proteome</keyword>
<organism evidence="2">
    <name type="scientific">Caenorhabditis brenneri</name>
    <name type="common">Nematode worm</name>
    <dbReference type="NCBI Taxonomy" id="135651"/>
    <lineage>
        <taxon>Eukaryota</taxon>
        <taxon>Metazoa</taxon>
        <taxon>Ecdysozoa</taxon>
        <taxon>Nematoda</taxon>
        <taxon>Chromadorea</taxon>
        <taxon>Rhabditida</taxon>
        <taxon>Rhabditina</taxon>
        <taxon>Rhabditomorpha</taxon>
        <taxon>Rhabditoidea</taxon>
        <taxon>Rhabditidae</taxon>
        <taxon>Peloderinae</taxon>
        <taxon>Caenorhabditis</taxon>
    </lineage>
</organism>
<dbReference type="InParanoid" id="G0MR24"/>
<name>G0MR24_CAEBE</name>
<protein>
    <submittedName>
        <fullName evidence="1">Uncharacterized protein</fullName>
    </submittedName>
</protein>